<sequence>MANHSASASNQAAHSSSQAFNVMSHSALNSLANMGHGVSNSYSHMLNTSNVTYNGMSNHAHSSFNQQQNAAHALANAANQQYNNMAHSAQQSYQQQAAASQQAYHATNGYAQSAYHQQQEAAHLAWNSMSAESRAMHNEMRQAWRSQQMAMGPMRDQMMKTQYDYFKLTQASRTYRGTTEEFMGTVRQLGAEQKRAADQALAANELAKMSMIQTAGTMMNMSTQAEKITGNYQRMRNPLYQVNAGGLAIANSFNKLALAGDASVLALKMLGPTANMKQLTDMQNMITQGQMRIGMVAMATAVTAGIAYKSLWEAAKGPDPSKIYAEQEAALQKYKDAVVARTTEIVNTWNIFEKAQTNATKPQTLMTNLQGQVNVMKNWNANLNSIAQKAPKEFADYLSQLGPKAAGEVAAINSMSQPELDKYVALWQEKTALAKERATTELEGLKAETQAKIKELGDSLTPLGIAFEKFKSVWTDALKPMVEAFQAVLVPVLEFATEIGKLVIKFNEANPTLALFVQGAMMLVPALMLLLSPLAAGVGLFNGIKVAMNAAWMIIGPLVTGLAAMSATVWIVAAAIAALVVGFTYLWNTNEGFRNAVISAWEAIKSAAIAVWNFILNNAIRPAMAAIGAFVGDKLREIQAFWDENGAQIMQAATNAWNGIVSACQAAMAFLQPIFEIAWMVIKEIVIGTWEAIKNVINGALNVIMGIVKVFSGLFTGDWDKVWEGVKQIWNGALELIWGWFQLWGVGRILKFGKTFMDDIFKVFQNVWNKIKGVWNDVITEIWYFFASKFEAGKAAGTAIMNAIKAMFQTVWNAIKNVWDTVMNAIKSTASTIWNGIKSFLEGVWNGLKGVFTTVWNGIKLLADMYLNAMKTVYTTIWNAIKSTLTTIWNGLSSTFSSVWNGIKSTASSVMNAIKSVFETVWNAIKNVVKTVLDAIKSTVQSGMDGAKNIVSSVGNAIKSAFTNIWNGFKDVVSNTFNTVKSAVTSGLNSAKDVVTNFGKTFYNAGKGLIDMMAQGIKNAASAVTGAISDIASKARDFLPFSPAKTGPLSDIDKLDFGGPITDSIHRATKGIQVNLASMLELPVIGATGGGMTRSFAKSTINNNNGGNTNMINVQLDPSNMDEFYQIVEFFENFKQKKRARG</sequence>
<dbReference type="KEGG" id="vg:12980114"/>
<dbReference type="EMBL" id="JQ619704">
    <property type="protein sequence ID" value="AFE86253.1"/>
    <property type="molecule type" value="Genomic_DNA"/>
</dbReference>
<reference evidence="2 3" key="1">
    <citation type="journal article" date="2012" name="J. Virol.">
        <title>Complete Genome Sequence of Bacillus cereus Bacteriophage PBC1.</title>
        <authorList>
            <person name="Kong M."/>
            <person name="Kim M."/>
            <person name="Ryu S."/>
        </authorList>
    </citation>
    <scope>NUCLEOTIDE SEQUENCE [LARGE SCALE GENOMIC DNA]</scope>
</reference>
<dbReference type="InterPro" id="IPR016024">
    <property type="entry name" value="ARM-type_fold"/>
</dbReference>
<dbReference type="PANTHER" id="PTHR37813:SF1">
    <property type="entry name" value="FELS-2 PROPHAGE PROTEIN"/>
    <property type="match status" value="1"/>
</dbReference>
<accession>I1TLF1</accession>
<dbReference type="GeneID" id="12980114"/>
<dbReference type="OrthoDB" id="4913at10239"/>
<feature type="transmembrane region" description="Helical" evidence="1">
    <location>
        <begin position="515"/>
        <end position="541"/>
    </location>
</feature>
<evidence type="ECO:0000313" key="3">
    <source>
        <dbReference type="Proteomes" id="UP000002873"/>
    </source>
</evidence>
<dbReference type="Proteomes" id="UP000002873">
    <property type="component" value="Segment"/>
</dbReference>
<organism evidence="2 3">
    <name type="scientific">Bacillus phage PBC1</name>
    <dbReference type="NCBI Taxonomy" id="1161901"/>
    <lineage>
        <taxon>Viruses</taxon>
        <taxon>Duplodnaviria</taxon>
        <taxon>Heunggongvirae</taxon>
        <taxon>Uroviricota</taxon>
        <taxon>Caudoviricetes</taxon>
        <taxon>Gutmannvirinae</taxon>
        <taxon>Pebcunavirus</taxon>
        <taxon>Pebcunavirus PBC1</taxon>
    </lineage>
</organism>
<dbReference type="SUPFAM" id="SSF48371">
    <property type="entry name" value="ARM repeat"/>
    <property type="match status" value="1"/>
</dbReference>
<keyword evidence="1" id="KW-0472">Membrane</keyword>
<evidence type="ECO:0000313" key="2">
    <source>
        <dbReference type="EMBL" id="AFE86253.1"/>
    </source>
</evidence>
<feature type="transmembrane region" description="Helical" evidence="1">
    <location>
        <begin position="562"/>
        <end position="587"/>
    </location>
</feature>
<evidence type="ECO:0000256" key="1">
    <source>
        <dbReference type="SAM" id="Phobius"/>
    </source>
</evidence>
<name>I1TLF1_9CAUD</name>
<protein>
    <submittedName>
        <fullName evidence="2">Tail length tape measure protein</fullName>
    </submittedName>
</protein>
<gene>
    <name evidence="2" type="ORF">PBC1_017</name>
</gene>
<keyword evidence="3" id="KW-1185">Reference proteome</keyword>
<dbReference type="PANTHER" id="PTHR37813">
    <property type="entry name" value="FELS-2 PROPHAGE PROTEIN"/>
    <property type="match status" value="1"/>
</dbReference>
<keyword evidence="1" id="KW-1133">Transmembrane helix</keyword>
<proteinExistence type="predicted"/>
<dbReference type="RefSeq" id="YP_006383470.1">
    <property type="nucleotide sequence ID" value="NC_017976.1"/>
</dbReference>
<dbReference type="Gene3D" id="1.20.120.20">
    <property type="entry name" value="Apolipoprotein"/>
    <property type="match status" value="2"/>
</dbReference>
<keyword evidence="1" id="KW-0812">Transmembrane</keyword>